<accession>A0ABN8SMH6</accession>
<comment type="caution">
    <text evidence="2">The sequence shown here is derived from an EMBL/GenBank/DDBJ whole genome shotgun (WGS) entry which is preliminary data.</text>
</comment>
<evidence type="ECO:0000256" key="1">
    <source>
        <dbReference type="SAM" id="MobiDB-lite"/>
    </source>
</evidence>
<dbReference type="EMBL" id="CALNXI010003086">
    <property type="protein sequence ID" value="CAH3192110.1"/>
    <property type="molecule type" value="Genomic_DNA"/>
</dbReference>
<dbReference type="PANTHER" id="PTHR15208">
    <property type="entry name" value="RECEPTOR-BINDING CANCER ANTIGEN EXPRESSED ON SISO CELLS CANCER ASSOCIATED SURFACE ANTIGEN RCAS1 ESTROGEN RECEPTOR-BINDING FRAGMENT- ASSOCIATED GENE 9 PROTEIN"/>
    <property type="match status" value="1"/>
</dbReference>
<name>A0ABN8SMH6_9CNID</name>
<feature type="region of interest" description="Disordered" evidence="1">
    <location>
        <begin position="116"/>
        <end position="219"/>
    </location>
</feature>
<feature type="compositionally biased region" description="Polar residues" evidence="1">
    <location>
        <begin position="121"/>
        <end position="131"/>
    </location>
</feature>
<keyword evidence="3" id="KW-1185">Reference proteome</keyword>
<dbReference type="PIRSF" id="PIRSF034247">
    <property type="entry name" value="RCAS1"/>
    <property type="match status" value="1"/>
</dbReference>
<evidence type="ECO:0000313" key="3">
    <source>
        <dbReference type="Proteomes" id="UP001159427"/>
    </source>
</evidence>
<dbReference type="PANTHER" id="PTHR15208:SF2">
    <property type="entry name" value="RECEPTOR-BINDING CANCER ANTIGEN EXPRESSED ON SISO CELLS"/>
    <property type="match status" value="1"/>
</dbReference>
<sequence>MKVVHFNFRRFFSCFSILFNFIKRILFRSRQRKSSRSEDDVLPTLVTVASDPPVNHDQPGHEADEWEDWSKMEEFSVKVEPAVSCSPEPTPPDDEDLFQDMAPVFQKPKKIVVKKKKSFSDESSQLQTAGPSNRLKFDISYPPVEPELGSWTEESNTAWDEEGVTEKEIEWQTEKLTKERKQAERERRALEQQKRKEERQSHRADNKKQHGHLGVRLST</sequence>
<proteinExistence type="predicted"/>
<dbReference type="InterPro" id="IPR017025">
    <property type="entry name" value="Cancer-assoc_antigen_RCAS1"/>
</dbReference>
<gene>
    <name evidence="2" type="ORF">PEVE_00023249</name>
</gene>
<evidence type="ECO:0000313" key="2">
    <source>
        <dbReference type="EMBL" id="CAH3192110.1"/>
    </source>
</evidence>
<evidence type="ECO:0008006" key="4">
    <source>
        <dbReference type="Google" id="ProtNLM"/>
    </source>
</evidence>
<dbReference type="Proteomes" id="UP001159427">
    <property type="component" value="Unassembled WGS sequence"/>
</dbReference>
<reference evidence="2 3" key="1">
    <citation type="submission" date="2022-05" db="EMBL/GenBank/DDBJ databases">
        <authorList>
            <consortium name="Genoscope - CEA"/>
            <person name="William W."/>
        </authorList>
    </citation>
    <scope>NUCLEOTIDE SEQUENCE [LARGE SCALE GENOMIC DNA]</scope>
</reference>
<organism evidence="2 3">
    <name type="scientific">Porites evermanni</name>
    <dbReference type="NCBI Taxonomy" id="104178"/>
    <lineage>
        <taxon>Eukaryota</taxon>
        <taxon>Metazoa</taxon>
        <taxon>Cnidaria</taxon>
        <taxon>Anthozoa</taxon>
        <taxon>Hexacorallia</taxon>
        <taxon>Scleractinia</taxon>
        <taxon>Fungiina</taxon>
        <taxon>Poritidae</taxon>
        <taxon>Porites</taxon>
    </lineage>
</organism>
<protein>
    <recommendedName>
        <fullName evidence="4">Receptor-binding cancer antigen expressed on SiSo cells</fullName>
    </recommendedName>
</protein>
<feature type="compositionally biased region" description="Basic and acidic residues" evidence="1">
    <location>
        <begin position="164"/>
        <end position="208"/>
    </location>
</feature>